<accession>I4D5J9</accession>
<protein>
    <recommendedName>
        <fullName evidence="3">DUF4830 domain-containing protein</fullName>
    </recommendedName>
</protein>
<dbReference type="KEGG" id="dai:Desaci_2102"/>
<sequence length="321" mass="36469">MKASWQRGWRPMKRLLYIIIGLVFLISVGCNKSISDDEKTAENYVKSQGYEITSRFGEVDKYTLEKSKLYGGTASIPYQQVWGVQEIKPDEYFGKEIVVYGFTVQNHPLQKRDKNAKNGVNLYVMLSDGEVIGGYSYPNADVVGAYSSIDGRTLEEVTGLSFQQWQENWKKKYGQDSVTQNVYTGQEKILLDYFNSKYPNSVVTDKCLVDVDNDGLEELLVALNTYSGINKTQEEEARKNGFDMRYVGIIFPKGENPTESLIVLGKIVEKGMRFEGSDLFVVETKENKTDQVKVKMNNQNGKEDYFTVKVSLNKDGTKNIQ</sequence>
<name>I4D5J9_DESAJ</name>
<dbReference type="EMBL" id="CP003639">
    <property type="protein sequence ID" value="AFM41073.1"/>
    <property type="molecule type" value="Genomic_DNA"/>
</dbReference>
<dbReference type="STRING" id="646529.Desaci_2102"/>
<reference evidence="1 2" key="1">
    <citation type="journal article" date="2012" name="J. Bacteriol.">
        <title>Complete genome sequences of Desulfosporosinus orientis DSM765T, Desulfosporosinus youngiae DSM17734T, Desulfosporosinus meridiei DSM13257T, and Desulfosporosinus acidiphilus DSM22704T.</title>
        <authorList>
            <person name="Pester M."/>
            <person name="Brambilla E."/>
            <person name="Alazard D."/>
            <person name="Rattei T."/>
            <person name="Weinmaier T."/>
            <person name="Han J."/>
            <person name="Lucas S."/>
            <person name="Lapidus A."/>
            <person name="Cheng J.F."/>
            <person name="Goodwin L."/>
            <person name="Pitluck S."/>
            <person name="Peters L."/>
            <person name="Ovchinnikova G."/>
            <person name="Teshima H."/>
            <person name="Detter J.C."/>
            <person name="Han C.S."/>
            <person name="Tapia R."/>
            <person name="Land M.L."/>
            <person name="Hauser L."/>
            <person name="Kyrpides N.C."/>
            <person name="Ivanova N.N."/>
            <person name="Pagani I."/>
            <person name="Huntmann M."/>
            <person name="Wei C.L."/>
            <person name="Davenport K.W."/>
            <person name="Daligault H."/>
            <person name="Chain P.S."/>
            <person name="Chen A."/>
            <person name="Mavromatis K."/>
            <person name="Markowitz V."/>
            <person name="Szeto E."/>
            <person name="Mikhailova N."/>
            <person name="Pati A."/>
            <person name="Wagner M."/>
            <person name="Woyke T."/>
            <person name="Ollivier B."/>
            <person name="Klenk H.P."/>
            <person name="Spring S."/>
            <person name="Loy A."/>
        </authorList>
    </citation>
    <scope>NUCLEOTIDE SEQUENCE [LARGE SCALE GENOMIC DNA]</scope>
    <source>
        <strain evidence="2">DSM 22704 / JCM 16185 / SJ4</strain>
    </source>
</reference>
<gene>
    <name evidence="1" type="ordered locus">Desaci_2102</name>
</gene>
<dbReference type="eggNOG" id="ENOG5032HM6">
    <property type="taxonomic scope" value="Bacteria"/>
</dbReference>
<evidence type="ECO:0008006" key="3">
    <source>
        <dbReference type="Google" id="ProtNLM"/>
    </source>
</evidence>
<evidence type="ECO:0000313" key="2">
    <source>
        <dbReference type="Proteomes" id="UP000002892"/>
    </source>
</evidence>
<proteinExistence type="predicted"/>
<dbReference type="Proteomes" id="UP000002892">
    <property type="component" value="Chromosome"/>
</dbReference>
<organism evidence="1 2">
    <name type="scientific">Desulfosporosinus acidiphilus (strain DSM 22704 / JCM 16185 / SJ4)</name>
    <dbReference type="NCBI Taxonomy" id="646529"/>
    <lineage>
        <taxon>Bacteria</taxon>
        <taxon>Bacillati</taxon>
        <taxon>Bacillota</taxon>
        <taxon>Clostridia</taxon>
        <taxon>Eubacteriales</taxon>
        <taxon>Desulfitobacteriaceae</taxon>
        <taxon>Desulfosporosinus</taxon>
    </lineage>
</organism>
<evidence type="ECO:0000313" key="1">
    <source>
        <dbReference type="EMBL" id="AFM41073.1"/>
    </source>
</evidence>
<keyword evidence="2" id="KW-1185">Reference proteome</keyword>
<dbReference type="PROSITE" id="PS51257">
    <property type="entry name" value="PROKAR_LIPOPROTEIN"/>
    <property type="match status" value="1"/>
</dbReference>
<dbReference type="AlphaFoldDB" id="I4D5J9"/>
<dbReference type="HOGENOM" id="CLU_865262_0_0_9"/>